<evidence type="ECO:0000313" key="1">
    <source>
        <dbReference type="EMBL" id="ANW99023.1"/>
    </source>
</evidence>
<protein>
    <recommendedName>
        <fullName evidence="3">Cytosolic protein</fullName>
    </recommendedName>
</protein>
<dbReference type="AlphaFoldDB" id="A0A1B1YE52"/>
<evidence type="ECO:0008006" key="3">
    <source>
        <dbReference type="Google" id="ProtNLM"/>
    </source>
</evidence>
<evidence type="ECO:0000313" key="2">
    <source>
        <dbReference type="Proteomes" id="UP000092971"/>
    </source>
</evidence>
<organism evidence="1 2">
    <name type="scientific">Thermoclostridium stercorarium subsp. thermolacticum DSM 2910</name>
    <dbReference type="NCBI Taxonomy" id="1121336"/>
    <lineage>
        <taxon>Bacteria</taxon>
        <taxon>Bacillati</taxon>
        <taxon>Bacillota</taxon>
        <taxon>Clostridia</taxon>
        <taxon>Eubacteriales</taxon>
        <taxon>Oscillospiraceae</taxon>
        <taxon>Thermoclostridium</taxon>
    </lineage>
</organism>
<reference evidence="1 2" key="1">
    <citation type="submission" date="2016-02" db="EMBL/GenBank/DDBJ databases">
        <title>Comparison of Clostridium stercorarium subspecies using comparative genomics and transcriptomics.</title>
        <authorList>
            <person name="Schellenberg J."/>
            <person name="Thallinger G."/>
            <person name="Levin D.B."/>
            <person name="Zhang X."/>
            <person name="Alvare G."/>
            <person name="Fristensky B."/>
            <person name="Sparling R."/>
        </authorList>
    </citation>
    <scope>NUCLEOTIDE SEQUENCE [LARGE SCALE GENOMIC DNA]</scope>
    <source>
        <strain evidence="1 2">DSM 2910</strain>
    </source>
</reference>
<dbReference type="RefSeq" id="WP_015485040.1">
    <property type="nucleotide sequence ID" value="NZ_CP014672.1"/>
</dbReference>
<dbReference type="EMBL" id="CP014672">
    <property type="protein sequence ID" value="ANW99023.1"/>
    <property type="molecule type" value="Genomic_DNA"/>
</dbReference>
<name>A0A1B1YE52_THEST</name>
<dbReference type="OrthoDB" id="9800443at2"/>
<dbReference type="Pfam" id="PF20095">
    <property type="entry name" value="DUF6485"/>
    <property type="match status" value="1"/>
</dbReference>
<accession>A0A1B1YE52</accession>
<dbReference type="Proteomes" id="UP000092971">
    <property type="component" value="Chromosome"/>
</dbReference>
<proteinExistence type="predicted"/>
<gene>
    <name evidence="1" type="ORF">CSTERTH_08280</name>
</gene>
<sequence length="64" mass="7513">MACEYNKISCTCTYPCSRRGKCCECVAYHRRNGEVPGCFFSKDGEKTYDRSIENLYSDYRKRGY</sequence>